<dbReference type="Pfam" id="PF00364">
    <property type="entry name" value="Biotin_lipoyl"/>
    <property type="match status" value="1"/>
</dbReference>
<dbReference type="InterPro" id="IPR005481">
    <property type="entry name" value="BC-like_N"/>
</dbReference>
<dbReference type="OrthoDB" id="9763189at2"/>
<dbReference type="Proteomes" id="UP000243924">
    <property type="component" value="Chromosome I"/>
</dbReference>
<evidence type="ECO:0000256" key="9">
    <source>
        <dbReference type="ARBA" id="ARBA00022946"/>
    </source>
</evidence>
<dbReference type="Pfam" id="PF00289">
    <property type="entry name" value="Biotin_carb_N"/>
    <property type="match status" value="1"/>
</dbReference>
<dbReference type="Gene3D" id="3.30.470.20">
    <property type="entry name" value="ATP-grasp fold, B domain"/>
    <property type="match status" value="1"/>
</dbReference>
<dbReference type="InterPro" id="IPR005479">
    <property type="entry name" value="CPAse_ATP-bd"/>
</dbReference>
<dbReference type="PROSITE" id="PS00867">
    <property type="entry name" value="CPSASE_2"/>
    <property type="match status" value="1"/>
</dbReference>
<dbReference type="FunFam" id="3.30.470.20:FF:000028">
    <property type="entry name" value="Methylcrotonoyl-CoA carboxylase subunit alpha, mitochondrial"/>
    <property type="match status" value="1"/>
</dbReference>
<dbReference type="Gene3D" id="3.30.700.40">
    <property type="match status" value="1"/>
</dbReference>
<evidence type="ECO:0000259" key="15">
    <source>
        <dbReference type="PROSITE" id="PS50975"/>
    </source>
</evidence>
<keyword evidence="6" id="KW-0436">Ligase</keyword>
<dbReference type="FunFam" id="3.30.1490.20:FF:000003">
    <property type="entry name" value="acetyl-CoA carboxylase isoform X1"/>
    <property type="match status" value="1"/>
</dbReference>
<dbReference type="GO" id="GO:0046872">
    <property type="term" value="F:metal ion binding"/>
    <property type="evidence" value="ECO:0007669"/>
    <property type="project" value="InterPro"/>
</dbReference>
<evidence type="ECO:0000256" key="11">
    <source>
        <dbReference type="ARBA" id="ARBA00033786"/>
    </source>
</evidence>
<dbReference type="InterPro" id="IPR000089">
    <property type="entry name" value="Biotin_lipoyl"/>
</dbReference>
<evidence type="ECO:0000313" key="18">
    <source>
        <dbReference type="Proteomes" id="UP000243924"/>
    </source>
</evidence>
<comment type="cofactor">
    <cofactor evidence="1">
        <name>biotin</name>
        <dbReference type="ChEBI" id="CHEBI:57586"/>
    </cofactor>
</comment>
<organism evidence="17 18">
    <name type="scientific">Halopseudomonas salegens</name>
    <dbReference type="NCBI Taxonomy" id="1434072"/>
    <lineage>
        <taxon>Bacteria</taxon>
        <taxon>Pseudomonadati</taxon>
        <taxon>Pseudomonadota</taxon>
        <taxon>Gammaproteobacteria</taxon>
        <taxon>Pseudomonadales</taxon>
        <taxon>Pseudomonadaceae</taxon>
        <taxon>Halopseudomonas</taxon>
    </lineage>
</organism>
<feature type="domain" description="Lipoyl-binding" evidence="14">
    <location>
        <begin position="559"/>
        <end position="631"/>
    </location>
</feature>
<dbReference type="EMBL" id="LT629787">
    <property type="protein sequence ID" value="SDU30607.1"/>
    <property type="molecule type" value="Genomic_DNA"/>
</dbReference>
<dbReference type="SUPFAM" id="SSF51230">
    <property type="entry name" value="Single hybrid motif"/>
    <property type="match status" value="1"/>
</dbReference>
<evidence type="ECO:0000256" key="7">
    <source>
        <dbReference type="ARBA" id="ARBA00022741"/>
    </source>
</evidence>
<dbReference type="PROSITE" id="PS50979">
    <property type="entry name" value="BC"/>
    <property type="match status" value="1"/>
</dbReference>
<comment type="subunit">
    <text evidence="4">Acetyl-CoA carboxylase is a heterohexamer of biotin carboxyl carrier protein, biotin carboxylase and the two subunits of carboxyl transferase in a 2:2 complex.</text>
</comment>
<comment type="function">
    <text evidence="2">This protein is a component of the acetyl coenzyme A carboxylase complex; first, biotin carboxylase catalyzes the carboxylation of the carrier protein and then the transcarboxylase transfers the carboxyl group to form malonyl-CoA.</text>
</comment>
<dbReference type="SUPFAM" id="SSF51246">
    <property type="entry name" value="Rudiment single hybrid motif"/>
    <property type="match status" value="1"/>
</dbReference>
<keyword evidence="9" id="KW-0809">Transit peptide</keyword>
<dbReference type="InterPro" id="IPR005482">
    <property type="entry name" value="Biotin_COase_C"/>
</dbReference>
<dbReference type="InterPro" id="IPR011761">
    <property type="entry name" value="ATP-grasp"/>
</dbReference>
<dbReference type="NCBIfam" id="NF006367">
    <property type="entry name" value="PRK08591.1"/>
    <property type="match status" value="1"/>
</dbReference>
<dbReference type="InterPro" id="IPR011764">
    <property type="entry name" value="Biotin_carboxylation_dom"/>
</dbReference>
<comment type="pathway">
    <text evidence="3">Lipid metabolism; malonyl-CoA biosynthesis; malonyl-CoA from acetyl-CoA: step 1/1.</text>
</comment>
<evidence type="ECO:0000259" key="14">
    <source>
        <dbReference type="PROSITE" id="PS50968"/>
    </source>
</evidence>
<evidence type="ECO:0000313" key="17">
    <source>
        <dbReference type="EMBL" id="SDU30607.1"/>
    </source>
</evidence>
<dbReference type="Gene3D" id="3.40.50.20">
    <property type="match status" value="1"/>
</dbReference>
<dbReference type="PANTHER" id="PTHR18866">
    <property type="entry name" value="CARBOXYLASE:PYRUVATE/ACETYL-COA/PROPIONYL-COA CARBOXYLASE"/>
    <property type="match status" value="1"/>
</dbReference>
<dbReference type="CDD" id="cd06850">
    <property type="entry name" value="biotinyl_domain"/>
    <property type="match status" value="1"/>
</dbReference>
<dbReference type="FunFam" id="3.40.50.20:FF:000010">
    <property type="entry name" value="Propionyl-CoA carboxylase subunit alpha"/>
    <property type="match status" value="1"/>
</dbReference>
<evidence type="ECO:0000256" key="3">
    <source>
        <dbReference type="ARBA" id="ARBA00004956"/>
    </source>
</evidence>
<protein>
    <recommendedName>
        <fullName evidence="5">Biotin carboxylase</fullName>
    </recommendedName>
    <alternativeName>
        <fullName evidence="11">Acetyl-coenzyme A carboxylase biotin carboxylase subunit A</fullName>
    </alternativeName>
</protein>
<dbReference type="GO" id="GO:0004075">
    <property type="term" value="F:biotin carboxylase activity"/>
    <property type="evidence" value="ECO:0007669"/>
    <property type="project" value="UniProtKB-EC"/>
</dbReference>
<sequence>MRQPMFNTLLIANRGEIACRIIRTARDMGITSVAVYSDTDRDAPHVPLADRAVALGGSRPADSYLDSDKLLAAAKTSGAQAVHPGYGFLAENADFAAACEQAGLCFIGPSAAAIAAMGSKSSAKALMAEAGVPLVPGYHGAAQDNASLRTAAEQIGYPLLLKASAGGGGKGMKVVNASSELDDALDSAKREAQSAFADAQLLVEKYLQQPRHIEVQILADQYGNCCYLHDRDCSIQRRHQKVLEEAPAPGLSDALRQHMGQAAVRAARAIDYVGAGTVEFLLDSDGQFYFMEMNTRLQVEHPVTEAITGLDLVAWQVRIAAGEPFPLQQADIPCRGHAMEVRLYAEDPQQDFLPASGELHLYQEPSSGPGRRVDSGVVEGDSISPWYDPMLAKLIAHGDNREQARLRLLAMLDETAVGGLKSNLLLLKRILTEPAFAAAELDTGFIPRHSEQLLTPLPELDESFWAHAASALLDSLPPDVRDEDPNSPWSARSSWQMGLPAQTDLHVQQGEQQTRACFTLAELPPAGHYYRRGERVYLPWQGDWLAVHMVDPLASRTHAQTVGDLSAPMNASMVRVLVQAGDSVVAGQALLVLEAMKMEHSLRAPVDGVVSAILCQEGDLINQGQTLISLDEHANAASEHATD</sequence>
<proteinExistence type="predicted"/>
<dbReference type="Pfam" id="PF02785">
    <property type="entry name" value="Biotin_carb_C"/>
    <property type="match status" value="1"/>
</dbReference>
<dbReference type="PROSITE" id="PS00866">
    <property type="entry name" value="CPSASE_1"/>
    <property type="match status" value="1"/>
</dbReference>
<accession>A0A1H2HFE1</accession>
<dbReference type="InterPro" id="IPR016185">
    <property type="entry name" value="PreATP-grasp_dom_sf"/>
</dbReference>
<dbReference type="PROSITE" id="PS50968">
    <property type="entry name" value="BIOTINYL_LIPOYL"/>
    <property type="match status" value="1"/>
</dbReference>
<evidence type="ECO:0000256" key="4">
    <source>
        <dbReference type="ARBA" id="ARBA00011750"/>
    </source>
</evidence>
<dbReference type="AlphaFoldDB" id="A0A1H2HFE1"/>
<dbReference type="FunFam" id="2.40.50.100:FF:000003">
    <property type="entry name" value="Acetyl-CoA carboxylase biotin carboxyl carrier protein"/>
    <property type="match status" value="1"/>
</dbReference>
<dbReference type="Gene3D" id="2.40.50.100">
    <property type="match status" value="1"/>
</dbReference>
<dbReference type="Pfam" id="PF02786">
    <property type="entry name" value="CPSase_L_D2"/>
    <property type="match status" value="1"/>
</dbReference>
<dbReference type="RefSeq" id="WP_092388442.1">
    <property type="nucleotide sequence ID" value="NZ_LT629787.1"/>
</dbReference>
<dbReference type="InterPro" id="IPR011054">
    <property type="entry name" value="Rudment_hybrid_motif"/>
</dbReference>
<feature type="domain" description="Biotin carboxylation" evidence="16">
    <location>
        <begin position="5"/>
        <end position="451"/>
    </location>
</feature>
<comment type="catalytic activity">
    <reaction evidence="12">
        <text>N(6)-biotinyl-L-lysyl-[protein] + hydrogencarbonate + ATP = N(6)-carboxybiotinyl-L-lysyl-[protein] + ADP + phosphate + H(+)</text>
        <dbReference type="Rhea" id="RHEA:13501"/>
        <dbReference type="Rhea" id="RHEA-COMP:10505"/>
        <dbReference type="Rhea" id="RHEA-COMP:10506"/>
        <dbReference type="ChEBI" id="CHEBI:15378"/>
        <dbReference type="ChEBI" id="CHEBI:17544"/>
        <dbReference type="ChEBI" id="CHEBI:30616"/>
        <dbReference type="ChEBI" id="CHEBI:43474"/>
        <dbReference type="ChEBI" id="CHEBI:83144"/>
        <dbReference type="ChEBI" id="CHEBI:83145"/>
        <dbReference type="ChEBI" id="CHEBI:456216"/>
        <dbReference type="EC" id="6.3.4.14"/>
    </reaction>
</comment>
<keyword evidence="8 13" id="KW-0067">ATP-binding</keyword>
<dbReference type="SMART" id="SM00878">
    <property type="entry name" value="Biotin_carb_C"/>
    <property type="match status" value="1"/>
</dbReference>
<dbReference type="InterPro" id="IPR050856">
    <property type="entry name" value="Biotin_carboxylase_complex"/>
</dbReference>
<evidence type="ECO:0000256" key="2">
    <source>
        <dbReference type="ARBA" id="ARBA00003761"/>
    </source>
</evidence>
<dbReference type="SUPFAM" id="SSF52440">
    <property type="entry name" value="PreATP-grasp domain"/>
    <property type="match status" value="1"/>
</dbReference>
<dbReference type="InterPro" id="IPR013815">
    <property type="entry name" value="ATP_grasp_subdomain_1"/>
</dbReference>
<dbReference type="PROSITE" id="PS00188">
    <property type="entry name" value="BIOTIN"/>
    <property type="match status" value="1"/>
</dbReference>
<keyword evidence="10" id="KW-0092">Biotin</keyword>
<dbReference type="Gene3D" id="3.30.1490.20">
    <property type="entry name" value="ATP-grasp fold, A domain"/>
    <property type="match status" value="1"/>
</dbReference>
<evidence type="ECO:0000256" key="1">
    <source>
        <dbReference type="ARBA" id="ARBA00001953"/>
    </source>
</evidence>
<dbReference type="PROSITE" id="PS50975">
    <property type="entry name" value="ATP_GRASP"/>
    <property type="match status" value="1"/>
</dbReference>
<keyword evidence="18" id="KW-1185">Reference proteome</keyword>
<dbReference type="PANTHER" id="PTHR18866:SF33">
    <property type="entry name" value="METHYLCROTONOYL-COA CARBOXYLASE SUBUNIT ALPHA, MITOCHONDRIAL-RELATED"/>
    <property type="match status" value="1"/>
</dbReference>
<keyword evidence="7 13" id="KW-0547">Nucleotide-binding</keyword>
<dbReference type="InterPro" id="IPR011053">
    <property type="entry name" value="Single_hybrid_motif"/>
</dbReference>
<dbReference type="InterPro" id="IPR001882">
    <property type="entry name" value="Biotin_BS"/>
</dbReference>
<gene>
    <name evidence="17" type="ORF">SAMN05216210_3006</name>
</gene>
<name>A0A1H2HFE1_9GAMM</name>
<evidence type="ECO:0000256" key="8">
    <source>
        <dbReference type="ARBA" id="ARBA00022840"/>
    </source>
</evidence>
<evidence type="ECO:0000259" key="16">
    <source>
        <dbReference type="PROSITE" id="PS50979"/>
    </source>
</evidence>
<evidence type="ECO:0000256" key="6">
    <source>
        <dbReference type="ARBA" id="ARBA00022598"/>
    </source>
</evidence>
<dbReference type="SUPFAM" id="SSF56059">
    <property type="entry name" value="Glutathione synthetase ATP-binding domain-like"/>
    <property type="match status" value="1"/>
</dbReference>
<dbReference type="STRING" id="1434072.SAMN05216210_3006"/>
<feature type="domain" description="ATP-grasp" evidence="15">
    <location>
        <begin position="124"/>
        <end position="321"/>
    </location>
</feature>
<evidence type="ECO:0000256" key="5">
    <source>
        <dbReference type="ARBA" id="ARBA00017242"/>
    </source>
</evidence>
<evidence type="ECO:0000256" key="13">
    <source>
        <dbReference type="PROSITE-ProRule" id="PRU00409"/>
    </source>
</evidence>
<reference evidence="18" key="1">
    <citation type="submission" date="2016-10" db="EMBL/GenBank/DDBJ databases">
        <authorList>
            <person name="Varghese N."/>
            <person name="Submissions S."/>
        </authorList>
    </citation>
    <scope>NUCLEOTIDE SEQUENCE [LARGE SCALE GENOMIC DNA]</scope>
    <source>
        <strain evidence="18">CECT 8338</strain>
    </source>
</reference>
<dbReference type="GO" id="GO:0005524">
    <property type="term" value="F:ATP binding"/>
    <property type="evidence" value="ECO:0007669"/>
    <property type="project" value="UniProtKB-UniRule"/>
</dbReference>
<evidence type="ECO:0000256" key="12">
    <source>
        <dbReference type="ARBA" id="ARBA00048600"/>
    </source>
</evidence>
<evidence type="ECO:0000256" key="10">
    <source>
        <dbReference type="ARBA" id="ARBA00023267"/>
    </source>
</evidence>